<evidence type="ECO:0000313" key="3">
    <source>
        <dbReference type="WBParaSite" id="SSLN_0001375701-mRNA-1"/>
    </source>
</evidence>
<protein>
    <submittedName>
        <fullName evidence="3">CIA30 domain-containing protein</fullName>
    </submittedName>
</protein>
<dbReference type="Proteomes" id="UP000275846">
    <property type="component" value="Unassembled WGS sequence"/>
</dbReference>
<proteinExistence type="predicted"/>
<accession>A0A183T9V6</accession>
<gene>
    <name evidence="1" type="ORF">SSLN_LOCUS13254</name>
</gene>
<evidence type="ECO:0000313" key="1">
    <source>
        <dbReference type="EMBL" id="VDL99639.1"/>
    </source>
</evidence>
<sequence length="116" mass="12774">MVVGDDAPDRLSKYEVSASPLRMTVGFGVYDGVLNAEGGVELHYLELSTDLPVFGSQRSTPSLNWTDEGMLHTHPWRKKAHFLHSLLPTWAAMLRTFVVMCALKGAAAVAGKVFWL</sequence>
<dbReference type="EMBL" id="UYSU01037940">
    <property type="protein sequence ID" value="VDL99639.1"/>
    <property type="molecule type" value="Genomic_DNA"/>
</dbReference>
<dbReference type="AlphaFoldDB" id="A0A183T9V6"/>
<name>A0A183T9V6_SCHSO</name>
<reference evidence="1 2" key="2">
    <citation type="submission" date="2018-11" db="EMBL/GenBank/DDBJ databases">
        <authorList>
            <consortium name="Pathogen Informatics"/>
        </authorList>
    </citation>
    <scope>NUCLEOTIDE SEQUENCE [LARGE SCALE GENOMIC DNA]</scope>
    <source>
        <strain evidence="1 2">NST_G2</strain>
    </source>
</reference>
<dbReference type="WBParaSite" id="SSLN_0001375701-mRNA-1">
    <property type="protein sequence ID" value="SSLN_0001375701-mRNA-1"/>
    <property type="gene ID" value="SSLN_0001375701"/>
</dbReference>
<evidence type="ECO:0000313" key="2">
    <source>
        <dbReference type="Proteomes" id="UP000275846"/>
    </source>
</evidence>
<reference evidence="3" key="1">
    <citation type="submission" date="2016-06" db="UniProtKB">
        <authorList>
            <consortium name="WormBaseParasite"/>
        </authorList>
    </citation>
    <scope>IDENTIFICATION</scope>
</reference>
<keyword evidence="2" id="KW-1185">Reference proteome</keyword>
<organism evidence="3">
    <name type="scientific">Schistocephalus solidus</name>
    <name type="common">Tapeworm</name>
    <dbReference type="NCBI Taxonomy" id="70667"/>
    <lineage>
        <taxon>Eukaryota</taxon>
        <taxon>Metazoa</taxon>
        <taxon>Spiralia</taxon>
        <taxon>Lophotrochozoa</taxon>
        <taxon>Platyhelminthes</taxon>
        <taxon>Cestoda</taxon>
        <taxon>Eucestoda</taxon>
        <taxon>Diphyllobothriidea</taxon>
        <taxon>Diphyllobothriidae</taxon>
        <taxon>Schistocephalus</taxon>
    </lineage>
</organism>